<keyword evidence="2" id="KW-0813">Transport</keyword>
<comment type="caution">
    <text evidence="6">The sequence shown here is derived from an EMBL/GenBank/DDBJ whole genome shotgun (WGS) entry which is preliminary data.</text>
</comment>
<comment type="similarity">
    <text evidence="1">Belongs to the ABC transporter superfamily.</text>
</comment>
<dbReference type="InterPro" id="IPR003439">
    <property type="entry name" value="ABC_transporter-like_ATP-bd"/>
</dbReference>
<dbReference type="SUPFAM" id="SSF52540">
    <property type="entry name" value="P-loop containing nucleoside triphosphate hydrolases"/>
    <property type="match status" value="1"/>
</dbReference>
<name>A0A502CQF8_9MICO</name>
<dbReference type="PROSITE" id="PS50893">
    <property type="entry name" value="ABC_TRANSPORTER_2"/>
    <property type="match status" value="1"/>
</dbReference>
<keyword evidence="3" id="KW-0547">Nucleotide-binding</keyword>
<dbReference type="Gene3D" id="3.40.50.300">
    <property type="entry name" value="P-loop containing nucleotide triphosphate hydrolases"/>
    <property type="match status" value="1"/>
</dbReference>
<organism evidence="6 7">
    <name type="scientific">Pedococcus bigeumensis</name>
    <dbReference type="NCBI Taxonomy" id="433644"/>
    <lineage>
        <taxon>Bacteria</taxon>
        <taxon>Bacillati</taxon>
        <taxon>Actinomycetota</taxon>
        <taxon>Actinomycetes</taxon>
        <taxon>Micrococcales</taxon>
        <taxon>Intrasporangiaceae</taxon>
        <taxon>Pedococcus</taxon>
    </lineage>
</organism>
<evidence type="ECO:0000259" key="5">
    <source>
        <dbReference type="PROSITE" id="PS50893"/>
    </source>
</evidence>
<protein>
    <submittedName>
        <fullName evidence="6">ABC transporter ATP-binding protein</fullName>
    </submittedName>
</protein>
<dbReference type="AlphaFoldDB" id="A0A502CQF8"/>
<feature type="domain" description="ABC transporter" evidence="5">
    <location>
        <begin position="8"/>
        <end position="232"/>
    </location>
</feature>
<dbReference type="GO" id="GO:0016887">
    <property type="term" value="F:ATP hydrolysis activity"/>
    <property type="evidence" value="ECO:0007669"/>
    <property type="project" value="InterPro"/>
</dbReference>
<sequence length="306" mass="32886">MTGSDPVVELRDLTKKYGQLAAVDGVNLTVHRGEVFGFLGPNGAGKTTTLRMLLGLIRPTSGDAAVLGVRPGDPDALRRIGSLIEGPGFYPYLTGRTNLRTMARYAGVPASNVGPALEAVGLADRAGDKFGTYSLGMKQRLGVAAALLKDPELVILDEPTNGLDPQGMRDMRELIVDLGRQGRTVILSSHLMGEVQQICERVAVIDRGRIVREGTVEQLRGDTELELVATPSDVAVATLRALSFVDDVRTEAGCLLVKVGTRHTAEITRALVHAGVAVTGVRRTERELEDVFFDLTTHEDKELSHV</sequence>
<dbReference type="SMART" id="SM00382">
    <property type="entry name" value="AAA"/>
    <property type="match status" value="1"/>
</dbReference>
<evidence type="ECO:0000256" key="2">
    <source>
        <dbReference type="ARBA" id="ARBA00022448"/>
    </source>
</evidence>
<accession>A0A502CQF8</accession>
<keyword evidence="4 6" id="KW-0067">ATP-binding</keyword>
<evidence type="ECO:0000256" key="1">
    <source>
        <dbReference type="ARBA" id="ARBA00005417"/>
    </source>
</evidence>
<dbReference type="InterPro" id="IPR017871">
    <property type="entry name" value="ABC_transporter-like_CS"/>
</dbReference>
<dbReference type="Pfam" id="PF00005">
    <property type="entry name" value="ABC_tran"/>
    <property type="match status" value="1"/>
</dbReference>
<evidence type="ECO:0000313" key="7">
    <source>
        <dbReference type="Proteomes" id="UP000317722"/>
    </source>
</evidence>
<evidence type="ECO:0000256" key="4">
    <source>
        <dbReference type="ARBA" id="ARBA00022840"/>
    </source>
</evidence>
<dbReference type="RefSeq" id="WP_140742542.1">
    <property type="nucleotide sequence ID" value="NZ_RCZM01000005.1"/>
</dbReference>
<dbReference type="EMBL" id="RCZM01000005">
    <property type="protein sequence ID" value="TPG15053.1"/>
    <property type="molecule type" value="Genomic_DNA"/>
</dbReference>
<evidence type="ECO:0000256" key="3">
    <source>
        <dbReference type="ARBA" id="ARBA00022741"/>
    </source>
</evidence>
<proteinExistence type="inferred from homology"/>
<reference evidence="6 7" key="1">
    <citation type="journal article" date="2019" name="Environ. Microbiol.">
        <title>Species interactions and distinct microbial communities in high Arctic permafrost affected cryosols are associated with the CH4 and CO2 gas fluxes.</title>
        <authorList>
            <person name="Altshuler I."/>
            <person name="Hamel J."/>
            <person name="Turney S."/>
            <person name="Magnuson E."/>
            <person name="Levesque R."/>
            <person name="Greer C."/>
            <person name="Whyte L.G."/>
        </authorList>
    </citation>
    <scope>NUCLEOTIDE SEQUENCE [LARGE SCALE GENOMIC DNA]</scope>
    <source>
        <strain evidence="6 7">S9.3A</strain>
    </source>
</reference>
<evidence type="ECO:0000313" key="6">
    <source>
        <dbReference type="EMBL" id="TPG15053.1"/>
    </source>
</evidence>
<dbReference type="OrthoDB" id="9804819at2"/>
<keyword evidence="7" id="KW-1185">Reference proteome</keyword>
<dbReference type="GO" id="GO:0005524">
    <property type="term" value="F:ATP binding"/>
    <property type="evidence" value="ECO:0007669"/>
    <property type="project" value="UniProtKB-KW"/>
</dbReference>
<dbReference type="Proteomes" id="UP000317722">
    <property type="component" value="Unassembled WGS sequence"/>
</dbReference>
<dbReference type="PANTHER" id="PTHR43335:SF4">
    <property type="entry name" value="ABC TRANSPORTER, ATP-BINDING PROTEIN"/>
    <property type="match status" value="1"/>
</dbReference>
<dbReference type="InterPro" id="IPR027417">
    <property type="entry name" value="P-loop_NTPase"/>
</dbReference>
<dbReference type="CDD" id="cd03268">
    <property type="entry name" value="ABC_BcrA_bacitracin_resist"/>
    <property type="match status" value="1"/>
</dbReference>
<gene>
    <name evidence="6" type="ORF">EAH86_16140</name>
</gene>
<dbReference type="InterPro" id="IPR003593">
    <property type="entry name" value="AAA+_ATPase"/>
</dbReference>
<dbReference type="PROSITE" id="PS00211">
    <property type="entry name" value="ABC_TRANSPORTER_1"/>
    <property type="match status" value="1"/>
</dbReference>
<dbReference type="PANTHER" id="PTHR43335">
    <property type="entry name" value="ABC TRANSPORTER, ATP-BINDING PROTEIN"/>
    <property type="match status" value="1"/>
</dbReference>